<sequence>VARIVYRKIKRQSPLRKYWNRIKERLGNDWTKTTWNDLKKPLYSGLAARLYLARLSAPITPGLRKQAYYWKKYFNNDDGKGNRQKFVNDVNQARRGCALIRSRPHRPMYTPKEKGADVVKAVVDRITDLGIFPDDHKFMCRIAWVESKYGTDQGTYRPGYHGGIWQVDEIGYRETVLQPGLRKYWDRIKVRLDIDWTKTTWNDLEKPLYSGLAARLFLARLPAPIPTNLEGQANYWKTHYNTVAGSGTPEKFIKDVKHATGCAV</sequence>
<gene>
    <name evidence="1" type="ORF">P5673_011041</name>
</gene>
<accession>A0AAD9QPI1</accession>
<name>A0AAD9QPI1_ACRCE</name>
<feature type="non-terminal residue" evidence="1">
    <location>
        <position position="264"/>
    </location>
</feature>
<keyword evidence="2" id="KW-1185">Reference proteome</keyword>
<dbReference type="AlphaFoldDB" id="A0AAD9QPI1"/>
<comment type="caution">
    <text evidence="1">The sequence shown here is derived from an EMBL/GenBank/DDBJ whole genome shotgun (WGS) entry which is preliminary data.</text>
</comment>
<dbReference type="Proteomes" id="UP001249851">
    <property type="component" value="Unassembled WGS sequence"/>
</dbReference>
<evidence type="ECO:0000313" key="2">
    <source>
        <dbReference type="Proteomes" id="UP001249851"/>
    </source>
</evidence>
<protein>
    <submittedName>
        <fullName evidence="1">Uncharacterized protein</fullName>
    </submittedName>
</protein>
<proteinExistence type="predicted"/>
<organism evidence="1 2">
    <name type="scientific">Acropora cervicornis</name>
    <name type="common">Staghorn coral</name>
    <dbReference type="NCBI Taxonomy" id="6130"/>
    <lineage>
        <taxon>Eukaryota</taxon>
        <taxon>Metazoa</taxon>
        <taxon>Cnidaria</taxon>
        <taxon>Anthozoa</taxon>
        <taxon>Hexacorallia</taxon>
        <taxon>Scleractinia</taxon>
        <taxon>Astrocoeniina</taxon>
        <taxon>Acroporidae</taxon>
        <taxon>Acropora</taxon>
    </lineage>
</organism>
<evidence type="ECO:0000313" key="1">
    <source>
        <dbReference type="EMBL" id="KAK2565124.1"/>
    </source>
</evidence>
<reference evidence="1" key="2">
    <citation type="journal article" date="2023" name="Science">
        <title>Genomic signatures of disease resistance in endangered staghorn corals.</title>
        <authorList>
            <person name="Vollmer S.V."/>
            <person name="Selwyn J.D."/>
            <person name="Despard B.A."/>
            <person name="Roesel C.L."/>
        </authorList>
    </citation>
    <scope>NUCLEOTIDE SEQUENCE</scope>
    <source>
        <strain evidence="1">K2</strain>
    </source>
</reference>
<reference evidence="1" key="1">
    <citation type="journal article" date="2023" name="G3 (Bethesda)">
        <title>Whole genome assembly and annotation of the endangered Caribbean coral Acropora cervicornis.</title>
        <authorList>
            <person name="Selwyn J.D."/>
            <person name="Vollmer S.V."/>
        </authorList>
    </citation>
    <scope>NUCLEOTIDE SEQUENCE</scope>
    <source>
        <strain evidence="1">K2</strain>
    </source>
</reference>
<dbReference type="EMBL" id="JARQWQ010000020">
    <property type="protein sequence ID" value="KAK2565124.1"/>
    <property type="molecule type" value="Genomic_DNA"/>
</dbReference>